<keyword evidence="5 8" id="KW-0255">Endonuclease</keyword>
<dbReference type="GO" id="GO:0004519">
    <property type="term" value="F:endonuclease activity"/>
    <property type="evidence" value="ECO:0007669"/>
    <property type="project" value="UniProtKB-KW"/>
</dbReference>
<dbReference type="GO" id="GO:0016787">
    <property type="term" value="F:hydrolase activity"/>
    <property type="evidence" value="ECO:0007669"/>
    <property type="project" value="UniProtKB-KW"/>
</dbReference>
<comment type="similarity">
    <text evidence="2">Belongs to the phage GPA family.</text>
</comment>
<evidence type="ECO:0000256" key="6">
    <source>
        <dbReference type="ARBA" id="ARBA00022801"/>
    </source>
</evidence>
<accession>A0A930UQG6</accession>
<evidence type="ECO:0000256" key="1">
    <source>
        <dbReference type="ARBA" id="ARBA00003293"/>
    </source>
</evidence>
<sequence length="94" mass="11102">MAFAWLEPHHDGTPHWHMLFFMEQQHVDTVRAIFAKYALEEDGNEAGAEEHRFTAKAIDWESDHDRLHRQIYRQKNIDGYACDDDVDDETGERS</sequence>
<keyword evidence="6" id="KW-0378">Hydrolase</keyword>
<keyword evidence="3" id="KW-0235">DNA replication</keyword>
<dbReference type="EMBL" id="JADION010000001">
    <property type="protein sequence ID" value="MBF4102087.1"/>
    <property type="molecule type" value="Genomic_DNA"/>
</dbReference>
<dbReference type="GO" id="GO:0006260">
    <property type="term" value="P:DNA replication"/>
    <property type="evidence" value="ECO:0007669"/>
    <property type="project" value="UniProtKB-KW"/>
</dbReference>
<dbReference type="Pfam" id="PF05840">
    <property type="entry name" value="Phage_GPA"/>
    <property type="match status" value="1"/>
</dbReference>
<evidence type="ECO:0000259" key="7">
    <source>
        <dbReference type="Pfam" id="PF05840"/>
    </source>
</evidence>
<evidence type="ECO:0000256" key="4">
    <source>
        <dbReference type="ARBA" id="ARBA00022722"/>
    </source>
</evidence>
<evidence type="ECO:0000256" key="3">
    <source>
        <dbReference type="ARBA" id="ARBA00022705"/>
    </source>
</evidence>
<reference evidence="8" key="1">
    <citation type="submission" date="2020-11" db="EMBL/GenBank/DDBJ databases">
        <title>Gallibacterium anatis 1637, full genome, WGS.</title>
        <authorList>
            <person name="Laishevtcev A.I."/>
            <person name="Yakimova E.A."/>
            <person name="Petkovich D."/>
            <person name="Stepanova T.V."/>
            <person name="Kalendr R.S."/>
            <person name="Rubalsky E.O."/>
            <person name="Zulkarneev E.R."/>
            <person name="Aleshkin A.V."/>
        </authorList>
    </citation>
    <scope>NUCLEOTIDE SEQUENCE</scope>
    <source>
        <strain evidence="8">1637</strain>
    </source>
</reference>
<feature type="domain" description="Replication gene A protein-like" evidence="7">
    <location>
        <begin position="7"/>
        <end position="79"/>
    </location>
</feature>
<proteinExistence type="inferred from homology"/>
<protein>
    <submittedName>
        <fullName evidence="8">Replication endonuclease</fullName>
    </submittedName>
</protein>
<organism evidence="8">
    <name type="scientific">Gallibacterium anatis</name>
    <dbReference type="NCBI Taxonomy" id="750"/>
    <lineage>
        <taxon>Bacteria</taxon>
        <taxon>Pseudomonadati</taxon>
        <taxon>Pseudomonadota</taxon>
        <taxon>Gammaproteobacteria</taxon>
        <taxon>Pasteurellales</taxon>
        <taxon>Pasteurellaceae</taxon>
        <taxon>Gallibacterium</taxon>
    </lineage>
</organism>
<dbReference type="AlphaFoldDB" id="A0A930UQG6"/>
<gene>
    <name evidence="8" type="ORF">INT80_00100</name>
</gene>
<keyword evidence="4" id="KW-0540">Nuclease</keyword>
<dbReference type="InterPro" id="IPR008766">
    <property type="entry name" value="Replication_gene_A-like"/>
</dbReference>
<evidence type="ECO:0000256" key="2">
    <source>
        <dbReference type="ARBA" id="ARBA00009260"/>
    </source>
</evidence>
<evidence type="ECO:0000256" key="5">
    <source>
        <dbReference type="ARBA" id="ARBA00022759"/>
    </source>
</evidence>
<evidence type="ECO:0000313" key="8">
    <source>
        <dbReference type="EMBL" id="MBF4102087.1"/>
    </source>
</evidence>
<comment type="function">
    <text evidence="1">Possible endonuclease which induces a single-strand cut and initiates DNA replication.</text>
</comment>
<comment type="caution">
    <text evidence="8">The sequence shown here is derived from an EMBL/GenBank/DDBJ whole genome shotgun (WGS) entry which is preliminary data.</text>
</comment>
<name>A0A930UQG6_9PAST</name>